<proteinExistence type="predicted"/>
<keyword evidence="1" id="KW-0812">Transmembrane</keyword>
<dbReference type="EMBL" id="JAACJM010000036">
    <property type="protein sequence ID" value="KAF5362843.1"/>
    <property type="molecule type" value="Genomic_DNA"/>
</dbReference>
<dbReference type="OrthoDB" id="2744793at2759"/>
<name>A0A8H5LMQ6_9AGAR</name>
<feature type="transmembrane region" description="Helical" evidence="1">
    <location>
        <begin position="231"/>
        <end position="249"/>
    </location>
</feature>
<feature type="transmembrane region" description="Helical" evidence="1">
    <location>
        <begin position="144"/>
        <end position="171"/>
    </location>
</feature>
<evidence type="ECO:0000313" key="2">
    <source>
        <dbReference type="EMBL" id="KAF5362843.1"/>
    </source>
</evidence>
<accession>A0A8H5LMQ6</accession>
<keyword evidence="1" id="KW-1133">Transmembrane helix</keyword>
<comment type="caution">
    <text evidence="2">The sequence shown here is derived from an EMBL/GenBank/DDBJ whole genome shotgun (WGS) entry which is preliminary data.</text>
</comment>
<sequence length="350" mass="39097">MSLTQDDQTMLETIGLTIYHTSVSIFIEAICWGCYALLFAFSVYIQISNGLKSIRNKILLFVTCLLFLVSTALLSLNFTWLLRNKIKMLLMVPDASISLEDRYDASTAEIPRFGTPSEAMFMLNMLVGDCVVVWRAFAIWERRVAIIFVPVICLLAALGFAITDVICLHASENPATSTIPVGSRVCVWAEPITWGLSLFTNILSTSLIAVKAWRLRQSFKEVMGPHSRKTWAQRVLILLIGEIILFFDIDSNSDIRYLWDFFAAIGDQISGIYPTAIIVLVSLQHSFVETTVITAQTPTDVPMSHIEFANVLQTDQTASTHRRSFVSPTATGVEGRKLKERTQDVSVIVS</sequence>
<evidence type="ECO:0000313" key="3">
    <source>
        <dbReference type="Proteomes" id="UP000559256"/>
    </source>
</evidence>
<dbReference type="AlphaFoldDB" id="A0A8H5LMQ6"/>
<feature type="transmembrane region" description="Helical" evidence="1">
    <location>
        <begin position="261"/>
        <end position="283"/>
    </location>
</feature>
<protein>
    <submittedName>
        <fullName evidence="2">Uncharacterized protein</fullName>
    </submittedName>
</protein>
<feature type="transmembrane region" description="Helical" evidence="1">
    <location>
        <begin position="191"/>
        <end position="210"/>
    </location>
</feature>
<feature type="transmembrane region" description="Helical" evidence="1">
    <location>
        <begin position="119"/>
        <end position="137"/>
    </location>
</feature>
<organism evidence="2 3">
    <name type="scientific">Tetrapyrgos nigripes</name>
    <dbReference type="NCBI Taxonomy" id="182062"/>
    <lineage>
        <taxon>Eukaryota</taxon>
        <taxon>Fungi</taxon>
        <taxon>Dikarya</taxon>
        <taxon>Basidiomycota</taxon>
        <taxon>Agaricomycotina</taxon>
        <taxon>Agaricomycetes</taxon>
        <taxon>Agaricomycetidae</taxon>
        <taxon>Agaricales</taxon>
        <taxon>Marasmiineae</taxon>
        <taxon>Marasmiaceae</taxon>
        <taxon>Tetrapyrgos</taxon>
    </lineage>
</organism>
<feature type="transmembrane region" description="Helical" evidence="1">
    <location>
        <begin position="59"/>
        <end position="82"/>
    </location>
</feature>
<reference evidence="2 3" key="1">
    <citation type="journal article" date="2020" name="ISME J.">
        <title>Uncovering the hidden diversity of litter-decomposition mechanisms in mushroom-forming fungi.</title>
        <authorList>
            <person name="Floudas D."/>
            <person name="Bentzer J."/>
            <person name="Ahren D."/>
            <person name="Johansson T."/>
            <person name="Persson P."/>
            <person name="Tunlid A."/>
        </authorList>
    </citation>
    <scope>NUCLEOTIDE SEQUENCE [LARGE SCALE GENOMIC DNA]</scope>
    <source>
        <strain evidence="2 3">CBS 291.85</strain>
    </source>
</reference>
<feature type="transmembrane region" description="Helical" evidence="1">
    <location>
        <begin position="25"/>
        <end position="47"/>
    </location>
</feature>
<keyword evidence="1" id="KW-0472">Membrane</keyword>
<gene>
    <name evidence="2" type="ORF">D9758_007088</name>
</gene>
<evidence type="ECO:0000256" key="1">
    <source>
        <dbReference type="SAM" id="Phobius"/>
    </source>
</evidence>
<keyword evidence="3" id="KW-1185">Reference proteome</keyword>
<dbReference type="Proteomes" id="UP000559256">
    <property type="component" value="Unassembled WGS sequence"/>
</dbReference>